<dbReference type="OrthoDB" id="422086at2759"/>
<sequence>MSFSRAAIVCIQAALYQLASTPPNKTPAKGRYATDEVFFSKIAPLVFRVFSCSLYYFIGKAGSSIASFLQSGESPVREFSASAVERTGEGVLATFFHRLSHIGAVMLRPAHGMQQPLIWLCTLADVLLILTQQTIIPLSSSAISTIRSTICPSPSTQPVSATVAIHTTSFLLIGALLVLSGSLLRLTCYRTLGVSSLLISQYSPHIALSCLGPTQ</sequence>
<keyword evidence="1" id="KW-0812">Transmembrane</keyword>
<evidence type="ECO:0000256" key="1">
    <source>
        <dbReference type="SAM" id="Phobius"/>
    </source>
</evidence>
<comment type="caution">
    <text evidence="2">The sequence shown here is derived from an EMBL/GenBank/DDBJ whole genome shotgun (WGS) entry which is preliminary data.</text>
</comment>
<evidence type="ECO:0000313" key="2">
    <source>
        <dbReference type="EMBL" id="OBZ66299.1"/>
    </source>
</evidence>
<accession>A0A1C7LQW6</accession>
<feature type="transmembrane region" description="Helical" evidence="1">
    <location>
        <begin position="159"/>
        <end position="180"/>
    </location>
</feature>
<organism evidence="2 3">
    <name type="scientific">Grifola frondosa</name>
    <name type="common">Maitake</name>
    <name type="synonym">Polyporus frondosus</name>
    <dbReference type="NCBI Taxonomy" id="5627"/>
    <lineage>
        <taxon>Eukaryota</taxon>
        <taxon>Fungi</taxon>
        <taxon>Dikarya</taxon>
        <taxon>Basidiomycota</taxon>
        <taxon>Agaricomycotina</taxon>
        <taxon>Agaricomycetes</taxon>
        <taxon>Polyporales</taxon>
        <taxon>Grifolaceae</taxon>
        <taxon>Grifola</taxon>
    </lineage>
</organism>
<evidence type="ECO:0000313" key="3">
    <source>
        <dbReference type="Proteomes" id="UP000092993"/>
    </source>
</evidence>
<dbReference type="EMBL" id="LUGG01000032">
    <property type="protein sequence ID" value="OBZ66299.1"/>
    <property type="molecule type" value="Genomic_DNA"/>
</dbReference>
<feature type="transmembrane region" description="Helical" evidence="1">
    <location>
        <begin position="38"/>
        <end position="58"/>
    </location>
</feature>
<proteinExistence type="predicted"/>
<name>A0A1C7LQW6_GRIFR</name>
<reference evidence="2 3" key="1">
    <citation type="submission" date="2016-03" db="EMBL/GenBank/DDBJ databases">
        <title>Whole genome sequencing of Grifola frondosa 9006-11.</title>
        <authorList>
            <person name="Min B."/>
            <person name="Park H."/>
            <person name="Kim J.-G."/>
            <person name="Cho H."/>
            <person name="Oh Y.-L."/>
            <person name="Kong W.-S."/>
            <person name="Choi I.-G."/>
        </authorList>
    </citation>
    <scope>NUCLEOTIDE SEQUENCE [LARGE SCALE GENOMIC DNA]</scope>
    <source>
        <strain evidence="2 3">9006-11</strain>
    </source>
</reference>
<keyword evidence="3" id="KW-1185">Reference proteome</keyword>
<gene>
    <name evidence="2" type="ORF">A0H81_13813</name>
</gene>
<keyword evidence="1" id="KW-1133">Transmembrane helix</keyword>
<dbReference type="STRING" id="5627.A0A1C7LQW6"/>
<protein>
    <submittedName>
        <fullName evidence="2">Uncharacterized protein</fullName>
    </submittedName>
</protein>
<dbReference type="Proteomes" id="UP000092993">
    <property type="component" value="Unassembled WGS sequence"/>
</dbReference>
<keyword evidence="1" id="KW-0472">Membrane</keyword>
<dbReference type="AlphaFoldDB" id="A0A1C7LQW6"/>